<organism evidence="2 3">
    <name type="scientific">Lysobacter soyae</name>
    <dbReference type="NCBI Taxonomy" id="2764185"/>
    <lineage>
        <taxon>Bacteria</taxon>
        <taxon>Pseudomonadati</taxon>
        <taxon>Pseudomonadota</taxon>
        <taxon>Gammaproteobacteria</taxon>
        <taxon>Lysobacterales</taxon>
        <taxon>Lysobacteraceae</taxon>
        <taxon>Lysobacter</taxon>
    </lineage>
</organism>
<keyword evidence="1" id="KW-0812">Transmembrane</keyword>
<keyword evidence="1" id="KW-1133">Transmembrane helix</keyword>
<dbReference type="Proteomes" id="UP000824755">
    <property type="component" value="Chromosome"/>
</dbReference>
<dbReference type="RefSeq" id="WP_220379680.1">
    <property type="nucleotide sequence ID" value="NZ_CP080544.1"/>
</dbReference>
<dbReference type="EMBL" id="CP080544">
    <property type="protein sequence ID" value="QYR52860.1"/>
    <property type="molecule type" value="Genomic_DNA"/>
</dbReference>
<gene>
    <name evidence="2" type="ORF">H8L67_09855</name>
</gene>
<evidence type="ECO:0000313" key="2">
    <source>
        <dbReference type="EMBL" id="QYR52860.1"/>
    </source>
</evidence>
<evidence type="ECO:0000313" key="3">
    <source>
        <dbReference type="Proteomes" id="UP000824755"/>
    </source>
</evidence>
<dbReference type="InterPro" id="IPR021834">
    <property type="entry name" value="DUF3426"/>
</dbReference>
<accession>A0ABX8WML2</accession>
<evidence type="ECO:0000256" key="1">
    <source>
        <dbReference type="SAM" id="Phobius"/>
    </source>
</evidence>
<dbReference type="Pfam" id="PF11906">
    <property type="entry name" value="DUF3426"/>
    <property type="match status" value="1"/>
</dbReference>
<keyword evidence="3" id="KW-1185">Reference proteome</keyword>
<protein>
    <submittedName>
        <fullName evidence="2">DUF3426 domain-containing protein</fullName>
    </submittedName>
</protein>
<feature type="transmembrane region" description="Helical" evidence="1">
    <location>
        <begin position="24"/>
        <end position="41"/>
    </location>
</feature>
<sequence>MSVVAEGGPDFAGKKSGFRAERKLWVASILLVLALALQVLISNRRVYAQNALMRPVVSAVCTVFRCTVPAWREIGAFKMQSHDVVAHPGRPDVLQIRGSFRNEAKLPQAWPVLRATLSDINGTPIYRGDFLARDYLAGGQVPVEIGAGQTALIELNVRDPAQRAVSFDFAFRDAAMTPVVKSR</sequence>
<keyword evidence="1" id="KW-0472">Membrane</keyword>
<proteinExistence type="predicted"/>
<name>A0ABX8WML2_9GAMM</name>
<reference evidence="2 3" key="1">
    <citation type="submission" date="2021-08" db="EMBL/GenBank/DDBJ databases">
        <title>Lysobacter sp. strain CJ11 Genome sequencing and assembly.</title>
        <authorList>
            <person name="Kim I."/>
        </authorList>
    </citation>
    <scope>NUCLEOTIDE SEQUENCE [LARGE SCALE GENOMIC DNA]</scope>
    <source>
        <strain evidence="2 3">CJ11</strain>
    </source>
</reference>